<evidence type="ECO:0000259" key="4">
    <source>
        <dbReference type="Pfam" id="PF00881"/>
    </source>
</evidence>
<feature type="domain" description="Nitroreductase" evidence="4">
    <location>
        <begin position="33"/>
        <end position="200"/>
    </location>
</feature>
<keyword evidence="3" id="KW-0560">Oxidoreductase</keyword>
<protein>
    <recommendedName>
        <fullName evidence="4">Nitroreductase domain-containing protein</fullName>
    </recommendedName>
</protein>
<name>A0A382BMK4_9ZZZZ</name>
<dbReference type="CDD" id="cd02144">
    <property type="entry name" value="iodotyrosine_dehalogenase"/>
    <property type="match status" value="1"/>
</dbReference>
<evidence type="ECO:0000256" key="3">
    <source>
        <dbReference type="ARBA" id="ARBA00023002"/>
    </source>
</evidence>
<dbReference type="PANTHER" id="PTHR23026">
    <property type="entry name" value="NADPH NITROREDUCTASE"/>
    <property type="match status" value="1"/>
</dbReference>
<dbReference type="Gene3D" id="3.40.109.10">
    <property type="entry name" value="NADH Oxidase"/>
    <property type="match status" value="1"/>
</dbReference>
<evidence type="ECO:0000256" key="1">
    <source>
        <dbReference type="ARBA" id="ARBA00022630"/>
    </source>
</evidence>
<reference evidence="5" key="1">
    <citation type="submission" date="2018-05" db="EMBL/GenBank/DDBJ databases">
        <authorList>
            <person name="Lanie J.A."/>
            <person name="Ng W.-L."/>
            <person name="Kazmierczak K.M."/>
            <person name="Andrzejewski T.M."/>
            <person name="Davidsen T.M."/>
            <person name="Wayne K.J."/>
            <person name="Tettelin H."/>
            <person name="Glass J.I."/>
            <person name="Rusch D."/>
            <person name="Podicherti R."/>
            <person name="Tsui H.-C.T."/>
            <person name="Winkler M.E."/>
        </authorList>
    </citation>
    <scope>NUCLEOTIDE SEQUENCE</scope>
</reference>
<dbReference type="InterPro" id="IPR050627">
    <property type="entry name" value="Nitroreductase/BluB"/>
</dbReference>
<dbReference type="GO" id="GO:0016491">
    <property type="term" value="F:oxidoreductase activity"/>
    <property type="evidence" value="ECO:0007669"/>
    <property type="project" value="UniProtKB-KW"/>
</dbReference>
<dbReference type="Pfam" id="PF00881">
    <property type="entry name" value="Nitroreductase"/>
    <property type="match status" value="1"/>
</dbReference>
<evidence type="ECO:0000313" key="5">
    <source>
        <dbReference type="EMBL" id="SVB14771.1"/>
    </source>
</evidence>
<dbReference type="PANTHER" id="PTHR23026:SF90">
    <property type="entry name" value="IODOTYROSINE DEIODINASE 1"/>
    <property type="match status" value="1"/>
</dbReference>
<sequence>MSNPAFLPYKPLQEISENEMKNNSLDFLNKIGFRKSIRHFSDKPVPLSIIKNCIKAAGTAPNGANLQPWQFIVVSSPKVKQKIRIAAEKEEETFYKDWAPQEWLEVLKPLGTNEEKPFLEDAPYLIAIFMKKYTVDSQNRISKHYYVHESVGIATGILITALHFSGLVTLTHTPSPMRFLNEILDRPKNEKPYLLLVVGHPADKALIPNITKKKFGEICSII</sequence>
<keyword evidence="2" id="KW-0288">FMN</keyword>
<dbReference type="SUPFAM" id="SSF55469">
    <property type="entry name" value="FMN-dependent nitroreductase-like"/>
    <property type="match status" value="1"/>
</dbReference>
<keyword evidence="1" id="KW-0285">Flavoprotein</keyword>
<organism evidence="5">
    <name type="scientific">marine metagenome</name>
    <dbReference type="NCBI Taxonomy" id="408172"/>
    <lineage>
        <taxon>unclassified sequences</taxon>
        <taxon>metagenomes</taxon>
        <taxon>ecological metagenomes</taxon>
    </lineage>
</organism>
<dbReference type="AlphaFoldDB" id="A0A382BMK4"/>
<dbReference type="InterPro" id="IPR029479">
    <property type="entry name" value="Nitroreductase"/>
</dbReference>
<proteinExistence type="predicted"/>
<dbReference type="InterPro" id="IPR000415">
    <property type="entry name" value="Nitroreductase-like"/>
</dbReference>
<accession>A0A382BMK4</accession>
<dbReference type="EMBL" id="UINC01030410">
    <property type="protein sequence ID" value="SVB14771.1"/>
    <property type="molecule type" value="Genomic_DNA"/>
</dbReference>
<evidence type="ECO:0000256" key="2">
    <source>
        <dbReference type="ARBA" id="ARBA00022643"/>
    </source>
</evidence>
<gene>
    <name evidence="5" type="ORF">METZ01_LOCUS167625</name>
</gene>